<name>A0A5I0SBB3_SALET</name>
<proteinExistence type="predicted"/>
<reference evidence="1" key="1">
    <citation type="journal article" date="2018" name="Genome Biol.">
        <title>SKESA: strategic k-mer extension for scrupulous assemblies.</title>
        <authorList>
            <person name="Souvorov A."/>
            <person name="Agarwala R."/>
            <person name="Lipman D.J."/>
        </authorList>
    </citation>
    <scope>NUCLEOTIDE SEQUENCE</scope>
    <source>
        <strain evidence="1">Salmonella enterica</strain>
    </source>
</reference>
<dbReference type="AlphaFoldDB" id="A0A5I0SBB3"/>
<comment type="caution">
    <text evidence="1">The sequence shown here is derived from an EMBL/GenBank/DDBJ whole genome shotgun (WGS) entry which is preliminary data.</text>
</comment>
<reference evidence="1" key="2">
    <citation type="submission" date="2018-07" db="EMBL/GenBank/DDBJ databases">
        <authorList>
            <consortium name="NCBI Pathogen Detection Project"/>
        </authorList>
    </citation>
    <scope>NUCLEOTIDE SEQUENCE</scope>
    <source>
        <strain evidence="1">Salmonella enterica</strain>
    </source>
</reference>
<sequence length="99" mass="10653">MKETVTIPTRGITWQACVIAPFESNTSICQHTDTGLILRIAVSVNAIGGGSIFSANREAPIKPPKTMDVKKPGKPSQVNRVKISSYSLNVSGLTRISRD</sequence>
<accession>A0A5I0SBB3</accession>
<protein>
    <submittedName>
        <fullName evidence="1">Uncharacterized protein</fullName>
    </submittedName>
</protein>
<organism evidence="1">
    <name type="scientific">Salmonella enterica subsp. enterica serovar Napoli</name>
    <dbReference type="NCBI Taxonomy" id="1151001"/>
    <lineage>
        <taxon>Bacteria</taxon>
        <taxon>Pseudomonadati</taxon>
        <taxon>Pseudomonadota</taxon>
        <taxon>Gammaproteobacteria</taxon>
        <taxon>Enterobacterales</taxon>
        <taxon>Enterobacteriaceae</taxon>
        <taxon>Salmonella</taxon>
    </lineage>
</organism>
<dbReference type="EMBL" id="DAAMJZ010000013">
    <property type="protein sequence ID" value="HAC7016321.1"/>
    <property type="molecule type" value="Genomic_DNA"/>
</dbReference>
<evidence type="ECO:0000313" key="1">
    <source>
        <dbReference type="EMBL" id="HAC7016321.1"/>
    </source>
</evidence>
<gene>
    <name evidence="1" type="ORF">G0E07_08865</name>
</gene>